<dbReference type="Proteomes" id="UP000635387">
    <property type="component" value="Unassembled WGS sequence"/>
</dbReference>
<dbReference type="EMBL" id="BNAY01000008">
    <property type="protein sequence ID" value="GHH30401.1"/>
    <property type="molecule type" value="Genomic_DNA"/>
</dbReference>
<dbReference type="RefSeq" id="WP_191258119.1">
    <property type="nucleotide sequence ID" value="NZ_BNAY01000008.1"/>
</dbReference>
<evidence type="ECO:0000313" key="1">
    <source>
        <dbReference type="EMBL" id="GHH30401.1"/>
    </source>
</evidence>
<protein>
    <recommendedName>
        <fullName evidence="3">Knr4/Smi1-like domain-containing protein</fullName>
    </recommendedName>
</protein>
<proteinExistence type="predicted"/>
<gene>
    <name evidence="1" type="ORF">GCM10017790_64110</name>
</gene>
<reference evidence="2" key="1">
    <citation type="journal article" date="2019" name="Int. J. Syst. Evol. Microbiol.">
        <title>The Global Catalogue of Microorganisms (GCM) 10K type strain sequencing project: providing services to taxonomists for standard genome sequencing and annotation.</title>
        <authorList>
            <consortium name="The Broad Institute Genomics Platform"/>
            <consortium name="The Broad Institute Genome Sequencing Center for Infectious Disease"/>
            <person name="Wu L."/>
            <person name="Ma J."/>
        </authorList>
    </citation>
    <scope>NUCLEOTIDE SEQUENCE [LARGE SCALE GENOMIC DNA]</scope>
    <source>
        <strain evidence="2">CGMCC 4.7683</strain>
    </source>
</reference>
<organism evidence="1 2">
    <name type="scientific">Amycolatopsis oliviviridis</name>
    <dbReference type="NCBI Taxonomy" id="1471590"/>
    <lineage>
        <taxon>Bacteria</taxon>
        <taxon>Bacillati</taxon>
        <taxon>Actinomycetota</taxon>
        <taxon>Actinomycetes</taxon>
        <taxon>Pseudonocardiales</taxon>
        <taxon>Pseudonocardiaceae</taxon>
        <taxon>Amycolatopsis</taxon>
    </lineage>
</organism>
<evidence type="ECO:0008006" key="3">
    <source>
        <dbReference type="Google" id="ProtNLM"/>
    </source>
</evidence>
<sequence>MDDVIADLDTSTFRPVEGFAVRLFPRGGRLGDGLRFIDGEDTVLAEFSWWDNVEVTLRGWTLDDVPLGTPREPFFESDQCWLLLIWREGEDVLIAETDDPGDPVFERRSRVPASAYLDAWKVALREVSLRVRGVWK</sequence>
<accession>A0ABQ3M1D9</accession>
<comment type="caution">
    <text evidence="1">The sequence shown here is derived from an EMBL/GenBank/DDBJ whole genome shotgun (WGS) entry which is preliminary data.</text>
</comment>
<name>A0ABQ3M1D9_9PSEU</name>
<evidence type="ECO:0000313" key="2">
    <source>
        <dbReference type="Proteomes" id="UP000635387"/>
    </source>
</evidence>
<keyword evidence="2" id="KW-1185">Reference proteome</keyword>